<organism evidence="1 2">
    <name type="scientific">Serratia symbiotica str. Tucson</name>
    <dbReference type="NCBI Taxonomy" id="914128"/>
    <lineage>
        <taxon>Bacteria</taxon>
        <taxon>Pseudomonadati</taxon>
        <taxon>Pseudomonadota</taxon>
        <taxon>Gammaproteobacteria</taxon>
        <taxon>Enterobacterales</taxon>
        <taxon>Yersiniaceae</taxon>
        <taxon>Serratia</taxon>
        <taxon>Serratia symbiotica</taxon>
    </lineage>
</organism>
<dbReference type="AlphaFoldDB" id="E9CNX0"/>
<reference evidence="2" key="1">
    <citation type="journal article" date="2011" name="Genome Biol. Evol.">
        <title>Massive genomic decay in Serratia symbiotica, a recently evolved symbiont of aphids.</title>
        <authorList>
            <person name="Burke G.R."/>
            <person name="Moran N.A."/>
        </authorList>
    </citation>
    <scope>NUCLEOTIDE SEQUENCE [LARGE SCALE GENOMIC DNA]</scope>
    <source>
        <strain evidence="2">Tucson</strain>
    </source>
</reference>
<dbReference type="Proteomes" id="UP000013568">
    <property type="component" value="Unassembled WGS sequence"/>
</dbReference>
<dbReference type="HOGENOM" id="CLU_3276569_0_0_6"/>
<keyword evidence="2" id="KW-1185">Reference proteome</keyword>
<evidence type="ECO:0000313" key="2">
    <source>
        <dbReference type="Proteomes" id="UP000013568"/>
    </source>
</evidence>
<dbReference type="EMBL" id="GL636122">
    <property type="protein sequence ID" value="EFW11703.1"/>
    <property type="molecule type" value="Genomic_DNA"/>
</dbReference>
<gene>
    <name evidence="1" type="ORF">SSYM_2169</name>
</gene>
<protein>
    <submittedName>
        <fullName evidence="1">Uncharacterized protein</fullName>
    </submittedName>
</protein>
<proteinExistence type="predicted"/>
<name>E9CNX0_9GAMM</name>
<sequence length="41" mass="4385">MSIEVNDQRAVPVAPVPCPLIDTDMPGPVLCLLRSLNNPAQ</sequence>
<accession>E9CNX0</accession>
<evidence type="ECO:0000313" key="1">
    <source>
        <dbReference type="EMBL" id="EFW11703.1"/>
    </source>
</evidence>